<feature type="transmembrane region" description="Helical" evidence="1">
    <location>
        <begin position="29"/>
        <end position="56"/>
    </location>
</feature>
<sequence>MRDVIEGVSAFSRARIELARRAPFVTPPLLLVLGAGAAHNATIVIVPVVVALLFVVMNAAQVYGTNAGAVERTRASAAAQGSGADVPQRRPLSF</sequence>
<evidence type="ECO:0000256" key="1">
    <source>
        <dbReference type="SAM" id="Phobius"/>
    </source>
</evidence>
<keyword evidence="1" id="KW-0812">Transmembrane</keyword>
<name>A0AA35XWL8_9PROT</name>
<gene>
    <name evidence="2" type="ORF">LMG32879_000185</name>
</gene>
<keyword evidence="3" id="KW-1185">Reference proteome</keyword>
<evidence type="ECO:0000313" key="3">
    <source>
        <dbReference type="Proteomes" id="UP001176960"/>
    </source>
</evidence>
<reference evidence="2" key="1">
    <citation type="submission" date="2023-03" db="EMBL/GenBank/DDBJ databases">
        <authorList>
            <person name="Cleenwerck I."/>
        </authorList>
    </citation>
    <scope>NUCLEOTIDE SEQUENCE</scope>
    <source>
        <strain evidence="2">LMG 32879</strain>
    </source>
</reference>
<dbReference type="EMBL" id="CATKSH010000001">
    <property type="protein sequence ID" value="CAI9119371.1"/>
    <property type="molecule type" value="Genomic_DNA"/>
</dbReference>
<dbReference type="AlphaFoldDB" id="A0AA35XWL8"/>
<keyword evidence="1" id="KW-0472">Membrane</keyword>
<dbReference type="Proteomes" id="UP001176960">
    <property type="component" value="Unassembled WGS sequence"/>
</dbReference>
<protein>
    <submittedName>
        <fullName evidence="2">Uncharacterized protein</fullName>
    </submittedName>
</protein>
<keyword evidence="1" id="KW-1133">Transmembrane helix</keyword>
<dbReference type="RefSeq" id="WP_289842314.1">
    <property type="nucleotide sequence ID" value="NZ_CATKSH010000001.1"/>
</dbReference>
<organism evidence="2 3">
    <name type="scientific">Brytella acorum</name>
    <dbReference type="NCBI Taxonomy" id="2959299"/>
    <lineage>
        <taxon>Bacteria</taxon>
        <taxon>Pseudomonadati</taxon>
        <taxon>Pseudomonadota</taxon>
        <taxon>Alphaproteobacteria</taxon>
        <taxon>Acetobacterales</taxon>
        <taxon>Acetobacteraceae</taxon>
        <taxon>Brytella</taxon>
    </lineage>
</organism>
<proteinExistence type="predicted"/>
<accession>A0AA35XWL8</accession>
<comment type="caution">
    <text evidence="2">The sequence shown here is derived from an EMBL/GenBank/DDBJ whole genome shotgun (WGS) entry which is preliminary data.</text>
</comment>
<evidence type="ECO:0000313" key="2">
    <source>
        <dbReference type="EMBL" id="CAI9119371.1"/>
    </source>
</evidence>